<organism evidence="1 2">
    <name type="scientific">Ixodes persulcatus</name>
    <name type="common">Taiga tick</name>
    <dbReference type="NCBI Taxonomy" id="34615"/>
    <lineage>
        <taxon>Eukaryota</taxon>
        <taxon>Metazoa</taxon>
        <taxon>Ecdysozoa</taxon>
        <taxon>Arthropoda</taxon>
        <taxon>Chelicerata</taxon>
        <taxon>Arachnida</taxon>
        <taxon>Acari</taxon>
        <taxon>Parasitiformes</taxon>
        <taxon>Ixodida</taxon>
        <taxon>Ixodoidea</taxon>
        <taxon>Ixodidae</taxon>
        <taxon>Ixodinae</taxon>
        <taxon>Ixodes</taxon>
    </lineage>
</organism>
<feature type="non-terminal residue" evidence="1">
    <location>
        <position position="295"/>
    </location>
</feature>
<keyword evidence="2" id="KW-1185">Reference proteome</keyword>
<proteinExistence type="predicted"/>
<reference evidence="1 2" key="1">
    <citation type="journal article" date="2020" name="Cell">
        <title>Large-Scale Comparative Analyses of Tick Genomes Elucidate Their Genetic Diversity and Vector Capacities.</title>
        <authorList>
            <consortium name="Tick Genome and Microbiome Consortium (TIGMIC)"/>
            <person name="Jia N."/>
            <person name="Wang J."/>
            <person name="Shi W."/>
            <person name="Du L."/>
            <person name="Sun Y."/>
            <person name="Zhan W."/>
            <person name="Jiang J.F."/>
            <person name="Wang Q."/>
            <person name="Zhang B."/>
            <person name="Ji P."/>
            <person name="Bell-Sakyi L."/>
            <person name="Cui X.M."/>
            <person name="Yuan T.T."/>
            <person name="Jiang B.G."/>
            <person name="Yang W.F."/>
            <person name="Lam T.T."/>
            <person name="Chang Q.C."/>
            <person name="Ding S.J."/>
            <person name="Wang X.J."/>
            <person name="Zhu J.G."/>
            <person name="Ruan X.D."/>
            <person name="Zhao L."/>
            <person name="Wei J.T."/>
            <person name="Ye R.Z."/>
            <person name="Que T.C."/>
            <person name="Du C.H."/>
            <person name="Zhou Y.H."/>
            <person name="Cheng J.X."/>
            <person name="Dai P.F."/>
            <person name="Guo W.B."/>
            <person name="Han X.H."/>
            <person name="Huang E.J."/>
            <person name="Li L.F."/>
            <person name="Wei W."/>
            <person name="Gao Y.C."/>
            <person name="Liu J.Z."/>
            <person name="Shao H.Z."/>
            <person name="Wang X."/>
            <person name="Wang C.C."/>
            <person name="Yang T.C."/>
            <person name="Huo Q.B."/>
            <person name="Li W."/>
            <person name="Chen H.Y."/>
            <person name="Chen S.E."/>
            <person name="Zhou L.G."/>
            <person name="Ni X.B."/>
            <person name="Tian J.H."/>
            <person name="Sheng Y."/>
            <person name="Liu T."/>
            <person name="Pan Y.S."/>
            <person name="Xia L.Y."/>
            <person name="Li J."/>
            <person name="Zhao F."/>
            <person name="Cao W.C."/>
        </authorList>
    </citation>
    <scope>NUCLEOTIDE SEQUENCE [LARGE SCALE GENOMIC DNA]</scope>
    <source>
        <strain evidence="1">Iper-2018</strain>
    </source>
</reference>
<comment type="caution">
    <text evidence="1">The sequence shown here is derived from an EMBL/GenBank/DDBJ whole genome shotgun (WGS) entry which is preliminary data.</text>
</comment>
<dbReference type="EMBL" id="JABSTQ010011249">
    <property type="protein sequence ID" value="KAG0413544.1"/>
    <property type="molecule type" value="Genomic_DNA"/>
</dbReference>
<sequence>MDATTYYGSADIERHGRRRRKVKISAAERIFETIADGNVSDANLSDDETEVSKDLAPLDINFDQPNDASTASASRINECDEDEDVTESPKKRKRVTKWAKKSVDPRNIACTHAFTNNEAPYEPIEYFARYIPYSIFETLAIFSNLYYLQATGTEPGTTPQEMKQFWGVMMYMALLKFPRIRIYWQQRARIAVVADTMSLDRFFKLRSAVHVTDANSQDSKSPDKFWKVRPLVDAVRKQCLELDAAEHSSIDEQMIPFTGKVPAKQAIKSKPNPEGVKVFVRCSHDGLAHDFEIYH</sequence>
<name>A0AC60P2D5_IXOPE</name>
<protein>
    <submittedName>
        <fullName evidence="1">Uncharacterized protein</fullName>
    </submittedName>
</protein>
<evidence type="ECO:0000313" key="1">
    <source>
        <dbReference type="EMBL" id="KAG0413544.1"/>
    </source>
</evidence>
<dbReference type="Proteomes" id="UP000805193">
    <property type="component" value="Unassembled WGS sequence"/>
</dbReference>
<accession>A0AC60P2D5</accession>
<evidence type="ECO:0000313" key="2">
    <source>
        <dbReference type="Proteomes" id="UP000805193"/>
    </source>
</evidence>
<gene>
    <name evidence="1" type="ORF">HPB47_009313</name>
</gene>